<comment type="caution">
    <text evidence="2">The sequence shown here is derived from an EMBL/GenBank/DDBJ whole genome shotgun (WGS) entry which is preliminary data.</text>
</comment>
<dbReference type="EMBL" id="LJSK01000215">
    <property type="protein sequence ID" value="KPI85009.1"/>
    <property type="molecule type" value="Genomic_DNA"/>
</dbReference>
<gene>
    <name evidence="2" type="ORF">ABL78_5944</name>
</gene>
<evidence type="ECO:0000313" key="2">
    <source>
        <dbReference type="EMBL" id="KPI85009.1"/>
    </source>
</evidence>
<evidence type="ECO:0000256" key="1">
    <source>
        <dbReference type="SAM" id="MobiDB-lite"/>
    </source>
</evidence>
<name>A0A0N0P487_LEPSE</name>
<keyword evidence="3" id="KW-1185">Reference proteome</keyword>
<evidence type="ECO:0000313" key="3">
    <source>
        <dbReference type="Proteomes" id="UP000038009"/>
    </source>
</evidence>
<reference evidence="2 3" key="1">
    <citation type="journal article" date="2015" name="PLoS Pathog.">
        <title>Leptomonas seymouri: Adaptations to the Dixenous Life Cycle Analyzed by Genome Sequencing, Transcriptome Profiling and Co-infection with Leishmania donovani.</title>
        <authorList>
            <person name="Kraeva N."/>
            <person name="Butenko A."/>
            <person name="Hlavacova J."/>
            <person name="Kostygov A."/>
            <person name="Myskova J."/>
            <person name="Grybchuk D."/>
            <person name="Lestinova T."/>
            <person name="Votypka J."/>
            <person name="Volf P."/>
            <person name="Opperdoes F."/>
            <person name="Flegontov P."/>
            <person name="Lukes J."/>
            <person name="Yurchenko V."/>
        </authorList>
    </citation>
    <scope>NUCLEOTIDE SEQUENCE [LARGE SCALE GENOMIC DNA]</scope>
    <source>
        <strain evidence="2 3">ATCC 30220</strain>
    </source>
</reference>
<proteinExistence type="predicted"/>
<dbReference type="OrthoDB" id="445936at2759"/>
<sequence length="192" mass="21274">MKRGEMDENTGQPAKRRSNPGEMFAQYFTRKCGVTVNPARPVLQCPLAGRTKSGRLLLYPADVLRLSTLRAEQLTKLPTLCSLYPEERMQRVKVALARIAASKLMKTMLAQTIVARGEVLRAPCIYAPAAQNHYNVILAVEYPGQAHRIHKTSDGWTTPIAGIPPPPSPPSRWLRGGRRGLAGADAWAFFWP</sequence>
<accession>A0A0N0P487</accession>
<protein>
    <submittedName>
        <fullName evidence="2">Argonaute-like protein (AGO1)</fullName>
    </submittedName>
</protein>
<feature type="region of interest" description="Disordered" evidence="1">
    <location>
        <begin position="1"/>
        <end position="20"/>
    </location>
</feature>
<dbReference type="VEuPathDB" id="TriTrypDB:Lsey_0215_0120"/>
<dbReference type="AlphaFoldDB" id="A0A0N0P487"/>
<organism evidence="2 3">
    <name type="scientific">Leptomonas seymouri</name>
    <dbReference type="NCBI Taxonomy" id="5684"/>
    <lineage>
        <taxon>Eukaryota</taxon>
        <taxon>Discoba</taxon>
        <taxon>Euglenozoa</taxon>
        <taxon>Kinetoplastea</taxon>
        <taxon>Metakinetoplastina</taxon>
        <taxon>Trypanosomatida</taxon>
        <taxon>Trypanosomatidae</taxon>
        <taxon>Leishmaniinae</taxon>
        <taxon>Leptomonas</taxon>
    </lineage>
</organism>
<dbReference type="Proteomes" id="UP000038009">
    <property type="component" value="Unassembled WGS sequence"/>
</dbReference>